<reference evidence="1 2" key="1">
    <citation type="journal article" date="2021" name="Commun. Biol.">
        <title>The genome of Shorea leprosula (Dipterocarpaceae) highlights the ecological relevance of drought in aseasonal tropical rainforests.</title>
        <authorList>
            <person name="Ng K.K.S."/>
            <person name="Kobayashi M.J."/>
            <person name="Fawcett J.A."/>
            <person name="Hatakeyama M."/>
            <person name="Paape T."/>
            <person name="Ng C.H."/>
            <person name="Ang C.C."/>
            <person name="Tnah L.H."/>
            <person name="Lee C.T."/>
            <person name="Nishiyama T."/>
            <person name="Sese J."/>
            <person name="O'Brien M.J."/>
            <person name="Copetti D."/>
            <person name="Mohd Noor M.I."/>
            <person name="Ong R.C."/>
            <person name="Putra M."/>
            <person name="Sireger I.Z."/>
            <person name="Indrioko S."/>
            <person name="Kosugi Y."/>
            <person name="Izuno A."/>
            <person name="Isagi Y."/>
            <person name="Lee S.L."/>
            <person name="Shimizu K.K."/>
        </authorList>
    </citation>
    <scope>NUCLEOTIDE SEQUENCE [LARGE SCALE GENOMIC DNA]</scope>
    <source>
        <strain evidence="1">214</strain>
    </source>
</reference>
<dbReference type="AlphaFoldDB" id="A0AAV5MAV3"/>
<dbReference type="Proteomes" id="UP001054252">
    <property type="component" value="Unassembled WGS sequence"/>
</dbReference>
<organism evidence="1 2">
    <name type="scientific">Rubroshorea leprosula</name>
    <dbReference type="NCBI Taxonomy" id="152421"/>
    <lineage>
        <taxon>Eukaryota</taxon>
        <taxon>Viridiplantae</taxon>
        <taxon>Streptophyta</taxon>
        <taxon>Embryophyta</taxon>
        <taxon>Tracheophyta</taxon>
        <taxon>Spermatophyta</taxon>
        <taxon>Magnoliopsida</taxon>
        <taxon>eudicotyledons</taxon>
        <taxon>Gunneridae</taxon>
        <taxon>Pentapetalae</taxon>
        <taxon>rosids</taxon>
        <taxon>malvids</taxon>
        <taxon>Malvales</taxon>
        <taxon>Dipterocarpaceae</taxon>
        <taxon>Rubroshorea</taxon>
    </lineage>
</organism>
<evidence type="ECO:0000313" key="1">
    <source>
        <dbReference type="EMBL" id="GKV47001.1"/>
    </source>
</evidence>
<sequence>MVIGNSAVHLVAAAACHSSSYAPTLSSTETEIVRSFNLLITLSSLAEISCLVVL</sequence>
<accession>A0AAV5MAV3</accession>
<evidence type="ECO:0000313" key="2">
    <source>
        <dbReference type="Proteomes" id="UP001054252"/>
    </source>
</evidence>
<keyword evidence="2" id="KW-1185">Reference proteome</keyword>
<dbReference type="EMBL" id="BPVZ01000220">
    <property type="protein sequence ID" value="GKV47001.1"/>
    <property type="molecule type" value="Genomic_DNA"/>
</dbReference>
<proteinExistence type="predicted"/>
<name>A0AAV5MAV3_9ROSI</name>
<protein>
    <submittedName>
        <fullName evidence="1">Uncharacterized protein</fullName>
    </submittedName>
</protein>
<comment type="caution">
    <text evidence="1">The sequence shown here is derived from an EMBL/GenBank/DDBJ whole genome shotgun (WGS) entry which is preliminary data.</text>
</comment>
<gene>
    <name evidence="1" type="ORF">SLEP1_g53950</name>
</gene>